<evidence type="ECO:0000256" key="1">
    <source>
        <dbReference type="SAM" id="MobiDB-lite"/>
    </source>
</evidence>
<name>A0A6B0YVH4_9CHLR</name>
<keyword evidence="2" id="KW-0223">Dioxygenase</keyword>
<feature type="compositionally biased region" description="Basic and acidic residues" evidence="1">
    <location>
        <begin position="270"/>
        <end position="281"/>
    </location>
</feature>
<comment type="caution">
    <text evidence="2">The sequence shown here is derived from an EMBL/GenBank/DDBJ whole genome shotgun (WGS) entry which is preliminary data.</text>
</comment>
<sequence length="281" mass="32184">MTRALVFHDMREQLLRDGYCVLEQILSPEMLERVRVASDDLIAAQPAEHFDRNKSTGSMISVYDDPFFAELVAYQPALDALDSLGFPDSRWTSGFVISKPGHSPPLFWHQDWWAWNDPVSYTDLPLQLFLMYYLVDTSIENGCLRVIAGSHRKRHRIHDTVHTTHNEELRRATDPSNPAYQPMPEDKAVPVRAGDLVIGDARLLHGSFPYQTEERRTVITLWYHPNFDISPPPIQASLSRDQTHVSSWPPQARKLVQKLVPTNEGDAEPLEWKRVPGPELK</sequence>
<dbReference type="Gene3D" id="2.60.120.620">
    <property type="entry name" value="q2cbj1_9rhob like domain"/>
    <property type="match status" value="1"/>
</dbReference>
<dbReference type="GO" id="GO:0005506">
    <property type="term" value="F:iron ion binding"/>
    <property type="evidence" value="ECO:0007669"/>
    <property type="project" value="UniProtKB-ARBA"/>
</dbReference>
<dbReference type="SUPFAM" id="SSF51197">
    <property type="entry name" value="Clavaminate synthase-like"/>
    <property type="match status" value="1"/>
</dbReference>
<dbReference type="GO" id="GO:0016706">
    <property type="term" value="F:2-oxoglutarate-dependent dioxygenase activity"/>
    <property type="evidence" value="ECO:0007669"/>
    <property type="project" value="UniProtKB-ARBA"/>
</dbReference>
<protein>
    <submittedName>
        <fullName evidence="2">Phytanoyl-CoA dioxygenase family protein</fullName>
    </submittedName>
</protein>
<dbReference type="EMBL" id="VXRG01000135">
    <property type="protein sequence ID" value="MXY95066.1"/>
    <property type="molecule type" value="Genomic_DNA"/>
</dbReference>
<dbReference type="Pfam" id="PF05721">
    <property type="entry name" value="PhyH"/>
    <property type="match status" value="1"/>
</dbReference>
<dbReference type="PANTHER" id="PTHR20883:SF46">
    <property type="entry name" value="PHYTANOYL-COA HYDROXYLASE"/>
    <property type="match status" value="1"/>
</dbReference>
<dbReference type="InterPro" id="IPR008775">
    <property type="entry name" value="Phytyl_CoA_dOase-like"/>
</dbReference>
<dbReference type="PANTHER" id="PTHR20883">
    <property type="entry name" value="PHYTANOYL-COA DIOXYGENASE DOMAIN CONTAINING 1"/>
    <property type="match status" value="1"/>
</dbReference>
<reference evidence="2" key="1">
    <citation type="submission" date="2019-09" db="EMBL/GenBank/DDBJ databases">
        <title>Characterisation of the sponge microbiome using genome-centric metagenomics.</title>
        <authorList>
            <person name="Engelberts J.P."/>
            <person name="Robbins S.J."/>
            <person name="De Goeij J.M."/>
            <person name="Aranda M."/>
            <person name="Bell S.C."/>
            <person name="Webster N.S."/>
        </authorList>
    </citation>
    <scope>NUCLEOTIDE SEQUENCE</scope>
    <source>
        <strain evidence="2">SB0664_bin_27</strain>
    </source>
</reference>
<proteinExistence type="predicted"/>
<evidence type="ECO:0000313" key="2">
    <source>
        <dbReference type="EMBL" id="MXY95066.1"/>
    </source>
</evidence>
<dbReference type="AlphaFoldDB" id="A0A6B0YVH4"/>
<keyword evidence="2" id="KW-0560">Oxidoreductase</keyword>
<feature type="region of interest" description="Disordered" evidence="1">
    <location>
        <begin position="260"/>
        <end position="281"/>
    </location>
</feature>
<feature type="region of interest" description="Disordered" evidence="1">
    <location>
        <begin position="165"/>
        <end position="186"/>
    </location>
</feature>
<accession>A0A6B0YVH4</accession>
<gene>
    <name evidence="2" type="ORF">F4Y42_16620</name>
</gene>
<organism evidence="2">
    <name type="scientific">Caldilineaceae bacterium SB0664_bin_27</name>
    <dbReference type="NCBI Taxonomy" id="2605260"/>
    <lineage>
        <taxon>Bacteria</taxon>
        <taxon>Bacillati</taxon>
        <taxon>Chloroflexota</taxon>
        <taxon>Caldilineae</taxon>
        <taxon>Caldilineales</taxon>
        <taxon>Caldilineaceae</taxon>
    </lineage>
</organism>